<protein>
    <submittedName>
        <fullName evidence="3">DUF5602 domain-containing protein</fullName>
    </submittedName>
</protein>
<evidence type="ECO:0000313" key="4">
    <source>
        <dbReference type="Proteomes" id="UP001223547"/>
    </source>
</evidence>
<dbReference type="InterPro" id="IPR033786">
    <property type="entry name" value="TTHB210-like"/>
</dbReference>
<comment type="caution">
    <text evidence="3">The sequence shown here is derived from an EMBL/GenBank/DDBJ whole genome shotgun (WGS) entry which is preliminary data.</text>
</comment>
<keyword evidence="4" id="KW-1185">Reference proteome</keyword>
<dbReference type="RefSeq" id="WP_285368823.1">
    <property type="nucleotide sequence ID" value="NZ_JASSQD010000003.1"/>
</dbReference>
<gene>
    <name evidence="3" type="ORF">QQF73_16000</name>
</gene>
<dbReference type="InterPro" id="IPR040832">
    <property type="entry name" value="TTHB210-like_dom"/>
</dbReference>
<feature type="signal peptide" evidence="1">
    <location>
        <begin position="1"/>
        <end position="28"/>
    </location>
</feature>
<sequence>MKPALVPFRPARSIGLSALLVLSGAAIAAEPQVFTGEPVVVGNGSARVVLALNAENEPESVTVLMTRDALEGLPEASAEQQVWEFSLPMPDGAPMTGYDHVVLDWNPAGHPPEGVYDLPHFDVHFYLIGTDEQEAITFHGEGRELAMAAPDPQLVPEGYVIPPDAAVERMGMHGLDPAGAEFQGEAFSHNFIYGYYKGELMFVEPMVSLAYLQSLPEMSSPVKKPQRYSYPGWYPGTYQIGYDAGKGEYRIAIRDLQRFE</sequence>
<dbReference type="CDD" id="cd11669">
    <property type="entry name" value="TTHB210-like"/>
    <property type="match status" value="1"/>
</dbReference>
<proteinExistence type="predicted"/>
<accession>A0ABT7HGH1</accession>
<organism evidence="3 4">
    <name type="scientific">Marinobacter albus</name>
    <dbReference type="NCBI Taxonomy" id="3030833"/>
    <lineage>
        <taxon>Bacteria</taxon>
        <taxon>Pseudomonadati</taxon>
        <taxon>Pseudomonadota</taxon>
        <taxon>Gammaproteobacteria</taxon>
        <taxon>Pseudomonadales</taxon>
        <taxon>Marinobacteraceae</taxon>
        <taxon>Marinobacter</taxon>
    </lineage>
</organism>
<evidence type="ECO:0000313" key="3">
    <source>
        <dbReference type="EMBL" id="MDK9559137.1"/>
    </source>
</evidence>
<feature type="domain" description="TTHB210-like" evidence="2">
    <location>
        <begin position="58"/>
        <end position="105"/>
    </location>
</feature>
<evidence type="ECO:0000256" key="1">
    <source>
        <dbReference type="SAM" id="SignalP"/>
    </source>
</evidence>
<reference evidence="3 4" key="1">
    <citation type="submission" date="2023-05" db="EMBL/GenBank/DDBJ databases">
        <title>Marinobacter albus sp. nov., a marine bacterium isolated from sand in a coastal intertidal zone of huludao.</title>
        <authorList>
            <person name="Deng T."/>
        </authorList>
    </citation>
    <scope>NUCLEOTIDE SEQUENCE [LARGE SCALE GENOMIC DNA]</scope>
    <source>
        <strain evidence="3 4">M216</strain>
    </source>
</reference>
<dbReference type="Proteomes" id="UP001223547">
    <property type="component" value="Unassembled WGS sequence"/>
</dbReference>
<keyword evidence="1" id="KW-0732">Signal</keyword>
<feature type="chain" id="PRO_5046627053" evidence="1">
    <location>
        <begin position="29"/>
        <end position="260"/>
    </location>
</feature>
<name>A0ABT7HGH1_9GAMM</name>
<dbReference type="EMBL" id="JASSQD010000003">
    <property type="protein sequence ID" value="MDK9559137.1"/>
    <property type="molecule type" value="Genomic_DNA"/>
</dbReference>
<evidence type="ECO:0000259" key="2">
    <source>
        <dbReference type="Pfam" id="PF18197"/>
    </source>
</evidence>
<dbReference type="Pfam" id="PF18197">
    <property type="entry name" value="TTHB210-like"/>
    <property type="match status" value="1"/>
</dbReference>